<comment type="caution">
    <text evidence="2">The sequence shown here is derived from an EMBL/GenBank/DDBJ whole genome shotgun (WGS) entry which is preliminary data.</text>
</comment>
<dbReference type="Gene3D" id="3.30.9.10">
    <property type="entry name" value="D-Amino Acid Oxidase, subunit A, domain 2"/>
    <property type="match status" value="1"/>
</dbReference>
<dbReference type="InterPro" id="IPR036188">
    <property type="entry name" value="FAD/NAD-bd_sf"/>
</dbReference>
<dbReference type="InterPro" id="IPR038220">
    <property type="entry name" value="PHOX_C_sf"/>
</dbReference>
<dbReference type="STRING" id="60175.A0A1V6Y7P1"/>
<dbReference type="Gene3D" id="3.40.30.20">
    <property type="match status" value="1"/>
</dbReference>
<gene>
    <name evidence="2" type="ORF">PENNAL_c0032G05683</name>
</gene>
<dbReference type="Gene3D" id="3.50.50.60">
    <property type="entry name" value="FAD/NAD(P)-binding domain"/>
    <property type="match status" value="1"/>
</dbReference>
<dbReference type="GO" id="GO:0016491">
    <property type="term" value="F:oxidoreductase activity"/>
    <property type="evidence" value="ECO:0007669"/>
    <property type="project" value="UniProtKB-KW"/>
</dbReference>
<accession>A0A1V6Y7P1</accession>
<keyword evidence="1" id="KW-0560">Oxidoreductase</keyword>
<sequence>MDEANIFIADDAGHCHSALAAQGANTRLAKSTILHTYEEKRQKIAYDLINFDVEHCKVFTAGDAALAKNFDDNIRFTSGAGAEYAPGILTQAPATTTHLQQGILQLLAKVTRYIDANPVDIQLDIPLLGNICQQLQSILGGVSVRAAQSYQKHPRGHSPSDAFVQAQCYTTVSNAFTFAMVTQSSQSQFEIADLPDILQASGCRIISLSWRNLIVQLPEK</sequence>
<proteinExistence type="predicted"/>
<dbReference type="EMBL" id="MOOB01000032">
    <property type="protein sequence ID" value="OQE83476.1"/>
    <property type="molecule type" value="Genomic_DNA"/>
</dbReference>
<evidence type="ECO:0000313" key="2">
    <source>
        <dbReference type="EMBL" id="OQE83476.1"/>
    </source>
</evidence>
<dbReference type="Proteomes" id="UP000191691">
    <property type="component" value="Unassembled WGS sequence"/>
</dbReference>
<keyword evidence="3" id="KW-1185">Reference proteome</keyword>
<evidence type="ECO:0000313" key="3">
    <source>
        <dbReference type="Proteomes" id="UP000191691"/>
    </source>
</evidence>
<evidence type="ECO:0000256" key="1">
    <source>
        <dbReference type="ARBA" id="ARBA00023002"/>
    </source>
</evidence>
<protein>
    <submittedName>
        <fullName evidence="2">Uncharacterized protein</fullName>
    </submittedName>
</protein>
<reference evidence="3" key="1">
    <citation type="journal article" date="2017" name="Nat. Microbiol.">
        <title>Global analysis of biosynthetic gene clusters reveals vast potential of secondary metabolite production in Penicillium species.</title>
        <authorList>
            <person name="Nielsen J.C."/>
            <person name="Grijseels S."/>
            <person name="Prigent S."/>
            <person name="Ji B."/>
            <person name="Dainat J."/>
            <person name="Nielsen K.F."/>
            <person name="Frisvad J.C."/>
            <person name="Workman M."/>
            <person name="Nielsen J."/>
        </authorList>
    </citation>
    <scope>NUCLEOTIDE SEQUENCE [LARGE SCALE GENOMIC DNA]</scope>
    <source>
        <strain evidence="3">IBT 13039</strain>
    </source>
</reference>
<dbReference type="AlphaFoldDB" id="A0A1V6Y7P1"/>
<name>A0A1V6Y7P1_PENNA</name>
<organism evidence="2 3">
    <name type="scientific">Penicillium nalgiovense</name>
    <dbReference type="NCBI Taxonomy" id="60175"/>
    <lineage>
        <taxon>Eukaryota</taxon>
        <taxon>Fungi</taxon>
        <taxon>Dikarya</taxon>
        <taxon>Ascomycota</taxon>
        <taxon>Pezizomycotina</taxon>
        <taxon>Eurotiomycetes</taxon>
        <taxon>Eurotiomycetidae</taxon>
        <taxon>Eurotiales</taxon>
        <taxon>Aspergillaceae</taxon>
        <taxon>Penicillium</taxon>
    </lineage>
</organism>